<dbReference type="RefSeq" id="WP_381523775.1">
    <property type="nucleotide sequence ID" value="NZ_JBHULN010000008.1"/>
</dbReference>
<reference evidence="2" key="1">
    <citation type="journal article" date="2019" name="Int. J. Syst. Evol. Microbiol.">
        <title>The Global Catalogue of Microorganisms (GCM) 10K type strain sequencing project: providing services to taxonomists for standard genome sequencing and annotation.</title>
        <authorList>
            <consortium name="The Broad Institute Genomics Platform"/>
            <consortium name="The Broad Institute Genome Sequencing Center for Infectious Disease"/>
            <person name="Wu L."/>
            <person name="Ma J."/>
        </authorList>
    </citation>
    <scope>NUCLEOTIDE SEQUENCE [LARGE SCALE GENOMIC DNA]</scope>
    <source>
        <strain evidence="2">KCTC 42805</strain>
    </source>
</reference>
<protein>
    <submittedName>
        <fullName evidence="1">Uncharacterized protein</fullName>
    </submittedName>
</protein>
<accession>A0ABW5M4H5</accession>
<sequence length="68" mass="7089">MKRNYTVLVEAGASSKVAAQLATKSVEVSQVLDQINVITVKADDGQLPAINAIPEVVAVEPDRSVGIA</sequence>
<proteinExistence type="predicted"/>
<evidence type="ECO:0000313" key="1">
    <source>
        <dbReference type="EMBL" id="MFD2571868.1"/>
    </source>
</evidence>
<dbReference type="Gene3D" id="3.30.70.80">
    <property type="entry name" value="Peptidase S8 propeptide/proteinase inhibitor I9"/>
    <property type="match status" value="1"/>
</dbReference>
<comment type="caution">
    <text evidence="1">The sequence shown here is derived from an EMBL/GenBank/DDBJ whole genome shotgun (WGS) entry which is preliminary data.</text>
</comment>
<name>A0ABW5M4H5_9BACT</name>
<organism evidence="1 2">
    <name type="scientific">Spirosoma soli</name>
    <dbReference type="NCBI Taxonomy" id="1770529"/>
    <lineage>
        <taxon>Bacteria</taxon>
        <taxon>Pseudomonadati</taxon>
        <taxon>Bacteroidota</taxon>
        <taxon>Cytophagia</taxon>
        <taxon>Cytophagales</taxon>
        <taxon>Cytophagaceae</taxon>
        <taxon>Spirosoma</taxon>
    </lineage>
</organism>
<dbReference type="InterPro" id="IPR037045">
    <property type="entry name" value="S8pro/Inhibitor_I9_sf"/>
</dbReference>
<keyword evidence="2" id="KW-1185">Reference proteome</keyword>
<evidence type="ECO:0000313" key="2">
    <source>
        <dbReference type="Proteomes" id="UP001597469"/>
    </source>
</evidence>
<gene>
    <name evidence="1" type="ORF">ACFSUS_14585</name>
</gene>
<dbReference type="Proteomes" id="UP001597469">
    <property type="component" value="Unassembled WGS sequence"/>
</dbReference>
<dbReference type="EMBL" id="JBHULN010000008">
    <property type="protein sequence ID" value="MFD2571868.1"/>
    <property type="molecule type" value="Genomic_DNA"/>
</dbReference>